<proteinExistence type="predicted"/>
<keyword evidence="1" id="KW-1133">Transmembrane helix</keyword>
<comment type="caution">
    <text evidence="2">The sequence shown here is derived from an EMBL/GenBank/DDBJ whole genome shotgun (WGS) entry which is preliminary data.</text>
</comment>
<keyword evidence="1" id="KW-0812">Transmembrane</keyword>
<protein>
    <submittedName>
        <fullName evidence="2">Uncharacterized protein</fullName>
    </submittedName>
</protein>
<feature type="transmembrane region" description="Helical" evidence="1">
    <location>
        <begin position="6"/>
        <end position="31"/>
    </location>
</feature>
<evidence type="ECO:0000256" key="1">
    <source>
        <dbReference type="SAM" id="Phobius"/>
    </source>
</evidence>
<evidence type="ECO:0000313" key="3">
    <source>
        <dbReference type="Proteomes" id="UP000004057"/>
    </source>
</evidence>
<dbReference type="Proteomes" id="UP000004057">
    <property type="component" value="Unassembled WGS sequence"/>
</dbReference>
<organism evidence="2 3">
    <name type="scientific">Spiroplasma melliferum KC3</name>
    <dbReference type="NCBI Taxonomy" id="570509"/>
    <lineage>
        <taxon>Bacteria</taxon>
        <taxon>Bacillati</taxon>
        <taxon>Mycoplasmatota</taxon>
        <taxon>Mollicutes</taxon>
        <taxon>Entomoplasmatales</taxon>
        <taxon>Spiroplasmataceae</taxon>
        <taxon>Spiroplasma</taxon>
    </lineage>
</organism>
<dbReference type="AlphaFoldDB" id="A0AAI9X1D9"/>
<reference evidence="2 3" key="1">
    <citation type="journal article" date="2012" name="J. Proteome Res.">
        <title>Application of Spiroplasma melliferum proteogenomic profiling for the discovery of virulence factors and pathogenicity mechanisms in host-associated spiroplasmas.</title>
        <authorList>
            <person name="Alexeev D."/>
            <person name="Kostrjukova E."/>
            <person name="Aliper A."/>
            <person name="Popenko A."/>
            <person name="Bazaleev N."/>
            <person name="Tyakht A."/>
            <person name="Selezneva O."/>
            <person name="Akopian T."/>
            <person name="Prichodko E."/>
            <person name="Kondratov I."/>
            <person name="Chukin M."/>
            <person name="Demina I."/>
            <person name="Galyamina M."/>
            <person name="Kamashev D."/>
            <person name="Vanyushkina A."/>
            <person name="Ladygina V."/>
            <person name="Levitskii S."/>
            <person name="Lazarev V."/>
            <person name="Govorun V."/>
        </authorList>
    </citation>
    <scope>NUCLEOTIDE SEQUENCE [LARGE SCALE GENOMIC DNA]</scope>
    <source>
        <strain evidence="2 3">KC3</strain>
    </source>
</reference>
<name>A0AAI9X1D9_SPIME</name>
<gene>
    <name evidence="2" type="ORF">SPM_002005</name>
</gene>
<keyword evidence="1" id="KW-0472">Membrane</keyword>
<dbReference type="EMBL" id="AGBZ02000001">
    <property type="protein sequence ID" value="KAI93142.1"/>
    <property type="molecule type" value="Genomic_DNA"/>
</dbReference>
<sequence length="62" mass="7272">MINLAILSEIILLIIMLPITAYFIAGIINVIRKKESSIILRQQKKIRKLQIELEKRKNKEVK</sequence>
<evidence type="ECO:0000313" key="2">
    <source>
        <dbReference type="EMBL" id="KAI93142.1"/>
    </source>
</evidence>
<accession>A0AAI9X1D9</accession>